<dbReference type="AlphaFoldDB" id="A0A0E3JZX4"/>
<dbReference type="STRING" id="1548.CSCA_1627"/>
<dbReference type="InterPro" id="IPR027417">
    <property type="entry name" value="P-loop_NTPase"/>
</dbReference>
<dbReference type="Pfam" id="PF10662">
    <property type="entry name" value="PduV-EutP"/>
    <property type="match status" value="1"/>
</dbReference>
<protein>
    <recommendedName>
        <fullName evidence="4">Ethanolamine utilization protein EutP</fullName>
    </recommendedName>
</protein>
<dbReference type="HOGENOM" id="CLU_113298_2_0_9"/>
<accession>A0A0E3JZX4</accession>
<evidence type="ECO:0000313" key="2">
    <source>
        <dbReference type="EMBL" id="AKA68752.1"/>
    </source>
</evidence>
<dbReference type="PANTHER" id="PTHR40453:SF1">
    <property type="entry name" value="PROTEIN YOEF"/>
    <property type="match status" value="1"/>
</dbReference>
<dbReference type="Proteomes" id="UP000033115">
    <property type="component" value="Chromosome"/>
</dbReference>
<dbReference type="NCBIfam" id="TIGR02528">
    <property type="entry name" value="EutP"/>
    <property type="match status" value="1"/>
</dbReference>
<dbReference type="PANTHER" id="PTHR40453">
    <property type="entry name" value="PROTEIN YOEF"/>
    <property type="match status" value="1"/>
</dbReference>
<dbReference type="GO" id="GO:0006576">
    <property type="term" value="P:biogenic amine metabolic process"/>
    <property type="evidence" value="ECO:0007669"/>
    <property type="project" value="InterPro"/>
</dbReference>
<proteinExistence type="inferred from homology"/>
<keyword evidence="3" id="KW-1185">Reference proteome</keyword>
<evidence type="ECO:0008006" key="4">
    <source>
        <dbReference type="Google" id="ProtNLM"/>
    </source>
</evidence>
<dbReference type="RefSeq" id="WP_029159292.1">
    <property type="nucleotide sequence ID" value="NZ_CP009933.1"/>
</dbReference>
<sequence>MKTLLLIGRTGSGKTTLTQVLNKECVQYKKTQAVEVCENIIDTPGEYIENRAYYKALIVSSVEADIIAFIQDCTEEESLFPPEFAGAFQKTVIGIITKIDLCKCENSIKRAQKLLEVAGAKKIFKISSTENSGIDEIKKYIQ</sequence>
<name>A0A0E3JZX4_CLOSL</name>
<organism evidence="2 3">
    <name type="scientific">Clostridium scatologenes</name>
    <dbReference type="NCBI Taxonomy" id="1548"/>
    <lineage>
        <taxon>Bacteria</taxon>
        <taxon>Bacillati</taxon>
        <taxon>Bacillota</taxon>
        <taxon>Clostridia</taxon>
        <taxon>Eubacteriales</taxon>
        <taxon>Clostridiaceae</taxon>
        <taxon>Clostridium</taxon>
    </lineage>
</organism>
<comment type="similarity">
    <text evidence="1">Belongs to the EutP/PduV family.</text>
</comment>
<dbReference type="InterPro" id="IPR012381">
    <property type="entry name" value="EutP_PduV"/>
</dbReference>
<evidence type="ECO:0000256" key="1">
    <source>
        <dbReference type="PIRNR" id="PIRNR036409"/>
    </source>
</evidence>
<dbReference type="KEGG" id="csq:CSCA_1627"/>
<keyword evidence="1" id="KW-0547">Nucleotide-binding</keyword>
<dbReference type="Gene3D" id="3.40.50.300">
    <property type="entry name" value="P-loop containing nucleotide triphosphate hydrolases"/>
    <property type="match status" value="1"/>
</dbReference>
<evidence type="ECO:0000313" key="3">
    <source>
        <dbReference type="Proteomes" id="UP000033115"/>
    </source>
</evidence>
<dbReference type="EMBL" id="CP009933">
    <property type="protein sequence ID" value="AKA68752.1"/>
    <property type="molecule type" value="Genomic_DNA"/>
</dbReference>
<gene>
    <name evidence="2" type="ORF">CSCA_1627</name>
</gene>
<dbReference type="GO" id="GO:0005524">
    <property type="term" value="F:ATP binding"/>
    <property type="evidence" value="ECO:0007669"/>
    <property type="project" value="UniProtKB-UniRule"/>
</dbReference>
<dbReference type="SUPFAM" id="SSF52540">
    <property type="entry name" value="P-loop containing nucleoside triphosphate hydrolases"/>
    <property type="match status" value="1"/>
</dbReference>
<reference evidence="2 3" key="1">
    <citation type="journal article" date="2015" name="J. Biotechnol.">
        <title>Complete genome sequence of a malodorant-producing acetogen, Clostridium scatologenes ATCC 25775(T).</title>
        <authorList>
            <person name="Zhu Z."/>
            <person name="Guo T."/>
            <person name="Zheng H."/>
            <person name="Song T."/>
            <person name="Ouyang P."/>
            <person name="Xie J."/>
        </authorList>
    </citation>
    <scope>NUCLEOTIDE SEQUENCE [LARGE SCALE GENOMIC DNA]</scope>
    <source>
        <strain evidence="2 3">ATCC 25775</strain>
    </source>
</reference>
<dbReference type="PIRSF" id="PIRSF036409">
    <property type="entry name" value="EutP_PduV"/>
    <property type="match status" value="1"/>
</dbReference>